<evidence type="ECO:0000256" key="1">
    <source>
        <dbReference type="SAM" id="Phobius"/>
    </source>
</evidence>
<feature type="transmembrane region" description="Helical" evidence="1">
    <location>
        <begin position="130"/>
        <end position="153"/>
    </location>
</feature>
<feature type="transmembrane region" description="Helical" evidence="1">
    <location>
        <begin position="31"/>
        <end position="53"/>
    </location>
</feature>
<keyword evidence="1" id="KW-0472">Membrane</keyword>
<reference evidence="2" key="1">
    <citation type="submission" date="2019-12" db="EMBL/GenBank/DDBJ databases">
        <title>Genome sequencing and annotation of Brassica cretica.</title>
        <authorList>
            <person name="Studholme D.J."/>
            <person name="Sarris P.F."/>
        </authorList>
    </citation>
    <scope>NUCLEOTIDE SEQUENCE</scope>
    <source>
        <strain evidence="2">PFS-102/07</strain>
        <tissue evidence="2">Leaf</tissue>
    </source>
</reference>
<accession>A0A8S9KGT9</accession>
<name>A0A8S9KGT9_BRACR</name>
<dbReference type="EMBL" id="QGKY02000164">
    <property type="protein sequence ID" value="KAF2592633.1"/>
    <property type="molecule type" value="Genomic_DNA"/>
</dbReference>
<dbReference type="AlphaFoldDB" id="A0A8S9KGT9"/>
<keyword evidence="1" id="KW-1133">Transmembrane helix</keyword>
<proteinExistence type="predicted"/>
<protein>
    <submittedName>
        <fullName evidence="2">Uncharacterized protein</fullName>
    </submittedName>
</protein>
<keyword evidence="1" id="KW-0812">Transmembrane</keyword>
<gene>
    <name evidence="2" type="ORF">F2Q70_00045390</name>
</gene>
<comment type="caution">
    <text evidence="2">The sequence shown here is derived from an EMBL/GenBank/DDBJ whole genome shotgun (WGS) entry which is preliminary data.</text>
</comment>
<evidence type="ECO:0000313" key="2">
    <source>
        <dbReference type="EMBL" id="KAF2592633.1"/>
    </source>
</evidence>
<organism evidence="2">
    <name type="scientific">Brassica cretica</name>
    <name type="common">Mustard</name>
    <dbReference type="NCBI Taxonomy" id="69181"/>
    <lineage>
        <taxon>Eukaryota</taxon>
        <taxon>Viridiplantae</taxon>
        <taxon>Streptophyta</taxon>
        <taxon>Embryophyta</taxon>
        <taxon>Tracheophyta</taxon>
        <taxon>Spermatophyta</taxon>
        <taxon>Magnoliopsida</taxon>
        <taxon>eudicotyledons</taxon>
        <taxon>Gunneridae</taxon>
        <taxon>Pentapetalae</taxon>
        <taxon>rosids</taxon>
        <taxon>malvids</taxon>
        <taxon>Brassicales</taxon>
        <taxon>Brassicaceae</taxon>
        <taxon>Brassiceae</taxon>
        <taxon>Brassica</taxon>
    </lineage>
</organism>
<sequence length="156" mass="17466">MSLGCFYSAIECSLPTASWFQICLTSSRVEYLMLICRFSARWWFQILIITTLLKPTSTFLLPLVLYCCCSCVVLSAFRLEDYSTDNSLSVLFKGSASWCHISTIPSVVEIRRRLCNVDAAWDAKARNCDIGFIFSALMAEAIVVRLAVATAVYSNV</sequence>